<dbReference type="Proteomes" id="UP001604336">
    <property type="component" value="Unassembled WGS sequence"/>
</dbReference>
<keyword evidence="2" id="KW-1185">Reference proteome</keyword>
<name>A0ABD1SEB0_9LAMI</name>
<accession>A0ABD1SEB0</accession>
<dbReference type="EMBL" id="JBFOLK010000007">
    <property type="protein sequence ID" value="KAL2498841.1"/>
    <property type="molecule type" value="Genomic_DNA"/>
</dbReference>
<dbReference type="AlphaFoldDB" id="A0ABD1SEB0"/>
<gene>
    <name evidence="1" type="ORF">Adt_24391</name>
</gene>
<organism evidence="1 2">
    <name type="scientific">Abeliophyllum distichum</name>
    <dbReference type="NCBI Taxonomy" id="126358"/>
    <lineage>
        <taxon>Eukaryota</taxon>
        <taxon>Viridiplantae</taxon>
        <taxon>Streptophyta</taxon>
        <taxon>Embryophyta</taxon>
        <taxon>Tracheophyta</taxon>
        <taxon>Spermatophyta</taxon>
        <taxon>Magnoliopsida</taxon>
        <taxon>eudicotyledons</taxon>
        <taxon>Gunneridae</taxon>
        <taxon>Pentapetalae</taxon>
        <taxon>asterids</taxon>
        <taxon>lamiids</taxon>
        <taxon>Lamiales</taxon>
        <taxon>Oleaceae</taxon>
        <taxon>Forsythieae</taxon>
        <taxon>Abeliophyllum</taxon>
    </lineage>
</organism>
<proteinExistence type="predicted"/>
<comment type="caution">
    <text evidence="1">The sequence shown here is derived from an EMBL/GenBank/DDBJ whole genome shotgun (WGS) entry which is preliminary data.</text>
</comment>
<evidence type="ECO:0000313" key="2">
    <source>
        <dbReference type="Proteomes" id="UP001604336"/>
    </source>
</evidence>
<evidence type="ECO:0000313" key="1">
    <source>
        <dbReference type="EMBL" id="KAL2498841.1"/>
    </source>
</evidence>
<protein>
    <submittedName>
        <fullName evidence="1">Uncharacterized protein</fullName>
    </submittedName>
</protein>
<reference evidence="2" key="1">
    <citation type="submission" date="2024-07" db="EMBL/GenBank/DDBJ databases">
        <title>Two chromosome-level genome assemblies of Korean endemic species Abeliophyllum distichum and Forsythia ovata (Oleaceae).</title>
        <authorList>
            <person name="Jang H."/>
        </authorList>
    </citation>
    <scope>NUCLEOTIDE SEQUENCE [LARGE SCALE GENOMIC DNA]</scope>
</reference>
<sequence>MSIEALAMAGVNYTECGINLEPSDELELQPPPLYLVAEEKYLSFQDNKNAADVDKLLINGEPIKERIREWAKAVASINSTHMFLTPNQSEIVNDATALEIVSRKEALEASTTSLNFFLLLKP</sequence>